<feature type="region of interest" description="Disordered" evidence="1">
    <location>
        <begin position="1"/>
        <end position="29"/>
    </location>
</feature>
<evidence type="ECO:0000313" key="2">
    <source>
        <dbReference type="EMBL" id="CAA9514599.1"/>
    </source>
</evidence>
<protein>
    <submittedName>
        <fullName evidence="2">Uncharacterized protein</fullName>
    </submittedName>
</protein>
<dbReference type="EMBL" id="CADCWB010000091">
    <property type="protein sequence ID" value="CAA9514599.1"/>
    <property type="molecule type" value="Genomic_DNA"/>
</dbReference>
<evidence type="ECO:0000256" key="1">
    <source>
        <dbReference type="SAM" id="MobiDB-lite"/>
    </source>
</evidence>
<proteinExistence type="predicted"/>
<accession>A0A6J4T686</accession>
<name>A0A6J4T686_9SPHN</name>
<feature type="non-terminal residue" evidence="2">
    <location>
        <position position="29"/>
    </location>
</feature>
<gene>
    <name evidence="2" type="ORF">AVDCRST_MAG62-733</name>
</gene>
<dbReference type="AlphaFoldDB" id="A0A6J4T686"/>
<organism evidence="2">
    <name type="scientific">uncultured Sphingomonas sp</name>
    <dbReference type="NCBI Taxonomy" id="158754"/>
    <lineage>
        <taxon>Bacteria</taxon>
        <taxon>Pseudomonadati</taxon>
        <taxon>Pseudomonadota</taxon>
        <taxon>Alphaproteobacteria</taxon>
        <taxon>Sphingomonadales</taxon>
        <taxon>Sphingomonadaceae</taxon>
        <taxon>Sphingomonas</taxon>
        <taxon>environmental samples</taxon>
    </lineage>
</organism>
<sequence>GARRRCASGGPGRADLHLGRGGAPRPDAL</sequence>
<reference evidence="2" key="1">
    <citation type="submission" date="2020-02" db="EMBL/GenBank/DDBJ databases">
        <authorList>
            <person name="Meier V. D."/>
        </authorList>
    </citation>
    <scope>NUCLEOTIDE SEQUENCE</scope>
    <source>
        <strain evidence="2">AVDCRST_MAG62</strain>
    </source>
</reference>
<feature type="non-terminal residue" evidence="2">
    <location>
        <position position="1"/>
    </location>
</feature>